<accession>E5R486</accession>
<evidence type="ECO:0000313" key="3">
    <source>
        <dbReference type="Proteomes" id="UP000002668"/>
    </source>
</evidence>
<dbReference type="HOGENOM" id="CLU_1611068_0_0_1"/>
<dbReference type="Proteomes" id="UP000002668">
    <property type="component" value="Genome"/>
</dbReference>
<keyword evidence="3" id="KW-1185">Reference proteome</keyword>
<keyword evidence="1" id="KW-0472">Membrane</keyword>
<keyword evidence="1" id="KW-0812">Transmembrane</keyword>
<feature type="transmembrane region" description="Helical" evidence="1">
    <location>
        <begin position="80"/>
        <end position="104"/>
    </location>
</feature>
<name>E5R486_LEPMJ</name>
<proteinExistence type="predicted"/>
<evidence type="ECO:0000256" key="1">
    <source>
        <dbReference type="SAM" id="Phobius"/>
    </source>
</evidence>
<dbReference type="AlphaFoldDB" id="E5R486"/>
<organism evidence="3">
    <name type="scientific">Leptosphaeria maculans (strain JN3 / isolate v23.1.3 / race Av1-4-5-6-7-8)</name>
    <name type="common">Blackleg fungus</name>
    <name type="synonym">Phoma lingam</name>
    <dbReference type="NCBI Taxonomy" id="985895"/>
    <lineage>
        <taxon>Eukaryota</taxon>
        <taxon>Fungi</taxon>
        <taxon>Dikarya</taxon>
        <taxon>Ascomycota</taxon>
        <taxon>Pezizomycotina</taxon>
        <taxon>Dothideomycetes</taxon>
        <taxon>Pleosporomycetidae</taxon>
        <taxon>Pleosporales</taxon>
        <taxon>Pleosporineae</taxon>
        <taxon>Leptosphaeriaceae</taxon>
        <taxon>Plenodomus</taxon>
        <taxon>Plenodomus lingam/Leptosphaeria maculans species complex</taxon>
    </lineage>
</organism>
<gene>
    <name evidence="2" type="ORF">LEMA_P045600.1</name>
</gene>
<sequence>MTSLSVQSTNFPLHGQLIIPRQIHNQPYLEITIQDPGSQASMSSVLRFPISPAFRQERSEVEVMRRRFCGCRRGRVDLQILVTVFLVPGVLILVVVVGFGGWGARMAGHGRWLWTACNRGSRRAVSFGGGAQLSAYLKQPERMDPTRCLLMVVGPIGRETYSFPL</sequence>
<dbReference type="InParanoid" id="E5R486"/>
<reference evidence="3" key="1">
    <citation type="journal article" date="2011" name="Nat. Commun.">
        <title>Effector diversification within compartments of the Leptosphaeria maculans genome affected by Repeat-Induced Point mutations.</title>
        <authorList>
            <person name="Rouxel T."/>
            <person name="Grandaubert J."/>
            <person name="Hane J.K."/>
            <person name="Hoede C."/>
            <person name="van de Wouw A.P."/>
            <person name="Couloux A."/>
            <person name="Dominguez V."/>
            <person name="Anthouard V."/>
            <person name="Bally P."/>
            <person name="Bourras S."/>
            <person name="Cozijnsen A.J."/>
            <person name="Ciuffetti L.M."/>
            <person name="Degrave A."/>
            <person name="Dilmaghani A."/>
            <person name="Duret L."/>
            <person name="Fudal I."/>
            <person name="Goodwin S.B."/>
            <person name="Gout L."/>
            <person name="Glaser N."/>
            <person name="Linglin J."/>
            <person name="Kema G.H.J."/>
            <person name="Lapalu N."/>
            <person name="Lawrence C.B."/>
            <person name="May K."/>
            <person name="Meyer M."/>
            <person name="Ollivier B."/>
            <person name="Poulain J."/>
            <person name="Schoch C.L."/>
            <person name="Simon A."/>
            <person name="Spatafora J.W."/>
            <person name="Stachowiak A."/>
            <person name="Turgeon B.G."/>
            <person name="Tyler B.M."/>
            <person name="Vincent D."/>
            <person name="Weissenbach J."/>
            <person name="Amselem J."/>
            <person name="Quesneville H."/>
            <person name="Oliver R.P."/>
            <person name="Wincker P."/>
            <person name="Balesdent M.-H."/>
            <person name="Howlett B.J."/>
        </authorList>
    </citation>
    <scope>NUCLEOTIDE SEQUENCE [LARGE SCALE GENOMIC DNA]</scope>
    <source>
        <strain evidence="3">JN3 / isolate v23.1.3 / race Av1-4-5-6-7-8</strain>
    </source>
</reference>
<keyword evidence="1" id="KW-1133">Transmembrane helix</keyword>
<dbReference type="VEuPathDB" id="FungiDB:LEMA_P045600.1"/>
<protein>
    <submittedName>
        <fullName evidence="2">Predicted protein</fullName>
    </submittedName>
</protein>
<dbReference type="EMBL" id="FP929083">
    <property type="protein sequence ID" value="CBX91854.1"/>
    <property type="molecule type" value="Genomic_DNA"/>
</dbReference>
<evidence type="ECO:0000313" key="2">
    <source>
        <dbReference type="EMBL" id="CBX91854.1"/>
    </source>
</evidence>